<dbReference type="AlphaFoldDB" id="A0A124E8H8"/>
<gene>
    <name evidence="1" type="ORF">RMCT_2744</name>
</gene>
<dbReference type="RefSeq" id="WP_003926668.1">
    <property type="nucleotide sequence ID" value="NZ_BCTB01000018.1"/>
</dbReference>
<sequence>MTGLRFRETMTGRIAMRATDPAAGYRQTAAVAATLRVEVDIPDVAAFLAGPRIGRLRAELIVPVLGGRYLSTDGEFHLFDRGRAADSVQEIRYTADLFNNDRQYRMDGRKLVGRRPWRVWPDTTRLHLTLTDVTPHTPSDPDSFRPRTAAGVVSIGPGDFIRQLGTMRGYPADPRTRWVVPRYLLLFARCLATGYCGPETEHPGRNTDELPDR</sequence>
<evidence type="ECO:0000313" key="2">
    <source>
        <dbReference type="Proteomes" id="UP000069654"/>
    </source>
</evidence>
<protein>
    <submittedName>
        <fullName evidence="1">Uncharacterized protein</fullName>
    </submittedName>
</protein>
<proteinExistence type="predicted"/>
<dbReference type="EMBL" id="BCTB01000018">
    <property type="protein sequence ID" value="GAT15774.1"/>
    <property type="molecule type" value="Genomic_DNA"/>
</dbReference>
<name>A0A124E8H8_MYCTH</name>
<evidence type="ECO:0000313" key="1">
    <source>
        <dbReference type="EMBL" id="GAT15774.1"/>
    </source>
</evidence>
<accession>A0A124E8H8</accession>
<organism evidence="1 2">
    <name type="scientific">Mycolicibacterium thermoresistibile</name>
    <name type="common">Mycobacterium thermoresistibile</name>
    <dbReference type="NCBI Taxonomy" id="1797"/>
    <lineage>
        <taxon>Bacteria</taxon>
        <taxon>Bacillati</taxon>
        <taxon>Actinomycetota</taxon>
        <taxon>Actinomycetes</taxon>
        <taxon>Mycobacteriales</taxon>
        <taxon>Mycobacteriaceae</taxon>
        <taxon>Mycolicibacterium</taxon>
    </lineage>
</organism>
<dbReference type="Proteomes" id="UP000069654">
    <property type="component" value="Unassembled WGS sequence"/>
</dbReference>
<comment type="caution">
    <text evidence="1">The sequence shown here is derived from an EMBL/GenBank/DDBJ whole genome shotgun (WGS) entry which is preliminary data.</text>
</comment>
<reference evidence="1 2" key="1">
    <citation type="journal article" date="2016" name="Genome Announc.">
        <title>Draft Genome Sequences of Five Rapidly Growing Mycobacterium Species, M. thermoresistibile, M. fortuitum subsp. acetamidolyticum, M. canariasense, M. brisbanense, and M. novocastrense.</title>
        <authorList>
            <person name="Katahira K."/>
            <person name="Ogura Y."/>
            <person name="Gotoh Y."/>
            <person name="Hayashi T."/>
        </authorList>
    </citation>
    <scope>NUCLEOTIDE SEQUENCE [LARGE SCALE GENOMIC DNA]</scope>
    <source>
        <strain evidence="1 2">JCM6362</strain>
    </source>
</reference>
<dbReference type="STRING" id="1797.RMCT_2744"/>
<dbReference type="OrthoDB" id="2339873at2"/>
<dbReference type="OMA" id="FWRIMAG"/>
<reference evidence="2" key="2">
    <citation type="submission" date="2016-02" db="EMBL/GenBank/DDBJ databases">
        <title>Draft genome sequence of five rapidly growing Mycobacterium species.</title>
        <authorList>
            <person name="Katahira K."/>
            <person name="Gotou Y."/>
            <person name="Iida K."/>
            <person name="Ogura Y."/>
            <person name="Hayashi T."/>
        </authorList>
    </citation>
    <scope>NUCLEOTIDE SEQUENCE [LARGE SCALE GENOMIC DNA]</scope>
    <source>
        <strain evidence="2">JCM6362</strain>
    </source>
</reference>